<name>A0A9X2L094_9BACT</name>
<evidence type="ECO:0000259" key="1">
    <source>
        <dbReference type="SMART" id="SM00670"/>
    </source>
</evidence>
<dbReference type="InterPro" id="IPR002850">
    <property type="entry name" value="PIN_toxin-like"/>
</dbReference>
<dbReference type="Pfam" id="PF13470">
    <property type="entry name" value="PIN_3"/>
    <property type="match status" value="1"/>
</dbReference>
<dbReference type="EMBL" id="JANDBC010000001">
    <property type="protein sequence ID" value="MCP9289956.1"/>
    <property type="molecule type" value="Genomic_DNA"/>
</dbReference>
<dbReference type="InterPro" id="IPR029060">
    <property type="entry name" value="PIN-like_dom_sf"/>
</dbReference>
<dbReference type="SMART" id="SM00670">
    <property type="entry name" value="PINc"/>
    <property type="match status" value="1"/>
</dbReference>
<protein>
    <submittedName>
        <fullName evidence="2">Toxin-antitoxin system toxin component, PIN family</fullName>
    </submittedName>
</protein>
<reference evidence="2" key="1">
    <citation type="submission" date="2022-06" db="EMBL/GenBank/DDBJ databases">
        <title>Gracilimonas sp. CAU 1638 isolated from sea sediment.</title>
        <authorList>
            <person name="Kim W."/>
        </authorList>
    </citation>
    <scope>NUCLEOTIDE SEQUENCE</scope>
    <source>
        <strain evidence="2">CAU 1638</strain>
    </source>
</reference>
<dbReference type="SUPFAM" id="SSF88723">
    <property type="entry name" value="PIN domain-like"/>
    <property type="match status" value="1"/>
</dbReference>
<proteinExistence type="predicted"/>
<gene>
    <name evidence="2" type="ORF">NM125_00020</name>
</gene>
<dbReference type="PANTHER" id="PTHR34610:SF3">
    <property type="entry name" value="SSL7007 PROTEIN"/>
    <property type="match status" value="1"/>
</dbReference>
<sequence>MKIFTDTNVLVSAFTARGLCADLLEVILADHQLITGEIVLTELERVLTKKLNVPQNKVSKTLLFLRKYQIEPIPDKPSDVKVRDEDDRCVLESALRAKADILVTGDKDLLVIANNVPQLKIISPRGFWELLKE</sequence>
<comment type="caution">
    <text evidence="2">The sequence shown here is derived from an EMBL/GenBank/DDBJ whole genome shotgun (WGS) entry which is preliminary data.</text>
</comment>
<accession>A0A9X2L094</accession>
<evidence type="ECO:0000313" key="2">
    <source>
        <dbReference type="EMBL" id="MCP9289956.1"/>
    </source>
</evidence>
<dbReference type="RefSeq" id="WP_255131567.1">
    <property type="nucleotide sequence ID" value="NZ_JANDBC010000001.1"/>
</dbReference>
<evidence type="ECO:0000313" key="3">
    <source>
        <dbReference type="Proteomes" id="UP001139125"/>
    </source>
</evidence>
<organism evidence="2 3">
    <name type="scientific">Gracilimonas sediminicola</name>
    <dbReference type="NCBI Taxonomy" id="2952158"/>
    <lineage>
        <taxon>Bacteria</taxon>
        <taxon>Pseudomonadati</taxon>
        <taxon>Balneolota</taxon>
        <taxon>Balneolia</taxon>
        <taxon>Balneolales</taxon>
        <taxon>Balneolaceae</taxon>
        <taxon>Gracilimonas</taxon>
    </lineage>
</organism>
<dbReference type="Gene3D" id="3.40.50.1010">
    <property type="entry name" value="5'-nuclease"/>
    <property type="match status" value="1"/>
</dbReference>
<dbReference type="AlphaFoldDB" id="A0A9X2L094"/>
<dbReference type="InterPro" id="IPR002716">
    <property type="entry name" value="PIN_dom"/>
</dbReference>
<dbReference type="NCBIfam" id="TIGR00305">
    <property type="entry name" value="putative toxin-antitoxin system toxin component, PIN family"/>
    <property type="match status" value="1"/>
</dbReference>
<dbReference type="CDD" id="cd09854">
    <property type="entry name" value="PIN_VapC-like"/>
    <property type="match status" value="1"/>
</dbReference>
<dbReference type="Proteomes" id="UP001139125">
    <property type="component" value="Unassembled WGS sequence"/>
</dbReference>
<feature type="domain" description="PIN" evidence="1">
    <location>
        <begin position="1"/>
        <end position="111"/>
    </location>
</feature>
<dbReference type="PANTHER" id="PTHR34610">
    <property type="entry name" value="SSL7007 PROTEIN"/>
    <property type="match status" value="1"/>
</dbReference>
<keyword evidence="3" id="KW-1185">Reference proteome</keyword>